<evidence type="ECO:0000256" key="1">
    <source>
        <dbReference type="SAM" id="MobiDB-lite"/>
    </source>
</evidence>
<sequence>MFYGTQDQDGRKIPQALDRGARVKQSKDRFDALLDFTEESRVKTEKRIARGHSPFCFLQISRQNIWLQLFITDLKC</sequence>
<keyword evidence="3" id="KW-1185">Reference proteome</keyword>
<reference evidence="2 3" key="1">
    <citation type="submission" date="2018-03" db="EMBL/GenBank/DDBJ databases">
        <authorList>
            <person name="Keele B.F."/>
        </authorList>
    </citation>
    <scope>NUCLEOTIDE SEQUENCE [LARGE SCALE GENOMIC DNA]</scope>
    <source>
        <strain evidence="2 3">YL28-9</strain>
    </source>
</reference>
<dbReference type="Proteomes" id="UP000240912">
    <property type="component" value="Unassembled WGS sequence"/>
</dbReference>
<organism evidence="2 3">
    <name type="scientific">Pedobacter yulinensis</name>
    <dbReference type="NCBI Taxonomy" id="2126353"/>
    <lineage>
        <taxon>Bacteria</taxon>
        <taxon>Pseudomonadati</taxon>
        <taxon>Bacteroidota</taxon>
        <taxon>Sphingobacteriia</taxon>
        <taxon>Sphingobacteriales</taxon>
        <taxon>Sphingobacteriaceae</taxon>
        <taxon>Pedobacter</taxon>
    </lineage>
</organism>
<dbReference type="EMBL" id="PYLS01000005">
    <property type="protein sequence ID" value="PST83214.1"/>
    <property type="molecule type" value="Genomic_DNA"/>
</dbReference>
<feature type="region of interest" description="Disordered" evidence="1">
    <location>
        <begin position="1"/>
        <end position="20"/>
    </location>
</feature>
<proteinExistence type="predicted"/>
<evidence type="ECO:0000313" key="2">
    <source>
        <dbReference type="EMBL" id="PST83214.1"/>
    </source>
</evidence>
<accession>A0A2T3HLB1</accession>
<protein>
    <submittedName>
        <fullName evidence="2">Uncharacterized protein</fullName>
    </submittedName>
</protein>
<gene>
    <name evidence="2" type="ORF">C7T94_11490</name>
</gene>
<evidence type="ECO:0000313" key="3">
    <source>
        <dbReference type="Proteomes" id="UP000240912"/>
    </source>
</evidence>
<comment type="caution">
    <text evidence="2">The sequence shown here is derived from an EMBL/GenBank/DDBJ whole genome shotgun (WGS) entry which is preliminary data.</text>
</comment>
<name>A0A2T3HLB1_9SPHI</name>
<dbReference type="AlphaFoldDB" id="A0A2T3HLB1"/>